<dbReference type="Gene3D" id="3.15.20.10">
    <property type="entry name" value="Bactericidal permeability-increasing protein, domain 2"/>
    <property type="match status" value="1"/>
</dbReference>
<evidence type="ECO:0000259" key="7">
    <source>
        <dbReference type="SMART" id="SM00329"/>
    </source>
</evidence>
<dbReference type="OMA" id="GKMWIAD"/>
<dbReference type="Gene3D" id="3.15.10.10">
    <property type="entry name" value="Bactericidal permeability-increasing protein, domain 1"/>
    <property type="match status" value="1"/>
</dbReference>
<dbReference type="Ensembl" id="ENSACIT00000031178.1">
    <property type="protein sequence ID" value="ENSACIP00000030386.1"/>
    <property type="gene ID" value="ENSACIG00000023515.1"/>
</dbReference>
<evidence type="ECO:0000313" key="9">
    <source>
        <dbReference type="Proteomes" id="UP000261340"/>
    </source>
</evidence>
<dbReference type="PANTHER" id="PTHR10504:SF132">
    <property type="entry name" value="BACTERICIDAL PERMEABILITY-INCREASING PROTEIN"/>
    <property type="match status" value="1"/>
</dbReference>
<evidence type="ECO:0000313" key="8">
    <source>
        <dbReference type="Ensembl" id="ENSACIP00000030386.1"/>
    </source>
</evidence>
<keyword evidence="4" id="KW-0929">Antimicrobial</keyword>
<keyword evidence="9" id="KW-1185">Reference proteome</keyword>
<comment type="function">
    <text evidence="4">The cytotoxic action of BPI is limited to many species of Gram-negative bacteria; this specificity may be explained by a strong affinity of the very basic N-terminal half for the negatively charged lipopolysaccharides that are unique to the Gram-negative bacterial outer envelope.</text>
</comment>
<organism evidence="8 9">
    <name type="scientific">Amphilophus citrinellus</name>
    <name type="common">Midas cichlid</name>
    <name type="synonym">Cichlasoma citrinellum</name>
    <dbReference type="NCBI Taxonomy" id="61819"/>
    <lineage>
        <taxon>Eukaryota</taxon>
        <taxon>Metazoa</taxon>
        <taxon>Chordata</taxon>
        <taxon>Craniata</taxon>
        <taxon>Vertebrata</taxon>
        <taxon>Euteleostomi</taxon>
        <taxon>Actinopterygii</taxon>
        <taxon>Neopterygii</taxon>
        <taxon>Teleostei</taxon>
        <taxon>Neoteleostei</taxon>
        <taxon>Acanthomorphata</taxon>
        <taxon>Ovalentaria</taxon>
        <taxon>Cichlomorphae</taxon>
        <taxon>Cichliformes</taxon>
        <taxon>Cichlidae</taxon>
        <taxon>New World cichlids</taxon>
        <taxon>Cichlasomatinae</taxon>
        <taxon>Heroini</taxon>
        <taxon>Amphilophus</taxon>
    </lineage>
</organism>
<dbReference type="Proteomes" id="UP000261340">
    <property type="component" value="Unplaced"/>
</dbReference>
<dbReference type="Pfam" id="PF01273">
    <property type="entry name" value="LBP_BPI_CETP"/>
    <property type="match status" value="1"/>
</dbReference>
<accession>A0A3Q0SZU1</accession>
<dbReference type="InterPro" id="IPR017943">
    <property type="entry name" value="Bactericidal_perm-incr_a/b_dom"/>
</dbReference>
<comment type="subunit">
    <text evidence="4">Monomer. Homodimer; disulfide-linked.</text>
</comment>
<proteinExistence type="inferred from homology"/>
<keyword evidence="4" id="KW-0399">Innate immunity</keyword>
<dbReference type="SMART" id="SM00328">
    <property type="entry name" value="BPI1"/>
    <property type="match status" value="1"/>
</dbReference>
<feature type="domain" description="Lipid-binding serum glycoprotein N-terminal" evidence="6">
    <location>
        <begin position="26"/>
        <end position="247"/>
    </location>
</feature>
<feature type="domain" description="Lipid-binding serum glycoprotein C-terminal" evidence="7">
    <location>
        <begin position="262"/>
        <end position="433"/>
    </location>
</feature>
<keyword evidence="3 4" id="KW-0325">Glycoprotein</keyword>
<evidence type="ECO:0000256" key="2">
    <source>
        <dbReference type="ARBA" id="ARBA00023157"/>
    </source>
</evidence>
<keyword evidence="2 4" id="KW-1015">Disulfide bond</keyword>
<dbReference type="SMART" id="SM00329">
    <property type="entry name" value="BPI2"/>
    <property type="match status" value="1"/>
</dbReference>
<dbReference type="FunFam" id="3.15.10.10:FF:000001">
    <property type="entry name" value="phospholipid transfer protein-like"/>
    <property type="match status" value="1"/>
</dbReference>
<evidence type="ECO:0000256" key="4">
    <source>
        <dbReference type="RuleBase" id="RU369039"/>
    </source>
</evidence>
<dbReference type="GO" id="GO:0050829">
    <property type="term" value="P:defense response to Gram-negative bacterium"/>
    <property type="evidence" value="ECO:0007669"/>
    <property type="project" value="UniProtKB-UniRule"/>
</dbReference>
<evidence type="ECO:0000256" key="5">
    <source>
        <dbReference type="SAM" id="SignalP"/>
    </source>
</evidence>
<dbReference type="STRING" id="61819.ENSACIP00000030386"/>
<reference evidence="8" key="2">
    <citation type="submission" date="2025-09" db="UniProtKB">
        <authorList>
            <consortium name="Ensembl"/>
        </authorList>
    </citation>
    <scope>IDENTIFICATION</scope>
</reference>
<evidence type="ECO:0000259" key="6">
    <source>
        <dbReference type="SMART" id="SM00328"/>
    </source>
</evidence>
<dbReference type="InterPro" id="IPR017942">
    <property type="entry name" value="Lipid-bd_serum_glycop_N"/>
</dbReference>
<feature type="signal peptide" evidence="5">
    <location>
        <begin position="1"/>
        <end position="17"/>
    </location>
</feature>
<dbReference type="GO" id="GO:0008289">
    <property type="term" value="F:lipid binding"/>
    <property type="evidence" value="ECO:0007669"/>
    <property type="project" value="InterPro"/>
</dbReference>
<dbReference type="GO" id="GO:0005615">
    <property type="term" value="C:extracellular space"/>
    <property type="evidence" value="ECO:0007669"/>
    <property type="project" value="UniProtKB-UniRule"/>
</dbReference>
<comment type="domain">
    <text evidence="4">The N-terminal region may be exposed to the interior of the granule, whereas the C-terminal portion may be embedded in the membrane. During phagocytosis and degranulation, proteases may be released and activated and cleave BPI at the junction of the N- and C-terminal portions of the molecule, providing controlled release of the N-terminal antibacterial fragment when bacteria are ingested.</text>
</comment>
<keyword evidence="4" id="KW-0044">Antibiotic</keyword>
<dbReference type="InterPro" id="IPR032942">
    <property type="entry name" value="BPI/LBP/Plunc"/>
</dbReference>
<comment type="similarity">
    <text evidence="1">Belongs to the BPI/LBP/Plunc superfamily. BPI/LBP family.</text>
</comment>
<dbReference type="PANTHER" id="PTHR10504">
    <property type="entry name" value="BACTERICIDAL PERMEABILITY-INCREASING BPI PROTEIN-RELATED"/>
    <property type="match status" value="1"/>
</dbReference>
<name>A0A3Q0SZU1_AMPCI</name>
<dbReference type="SUPFAM" id="SSF55394">
    <property type="entry name" value="Bactericidal permeability-increasing protein, BPI"/>
    <property type="match status" value="2"/>
</dbReference>
<comment type="domain">
    <text evidence="4">The N- and C-terminal barrels adopt an identical fold despite having only 13% of conserved residues.</text>
</comment>
<dbReference type="GO" id="GO:0045087">
    <property type="term" value="P:innate immune response"/>
    <property type="evidence" value="ECO:0007669"/>
    <property type="project" value="UniProtKB-UniRule"/>
</dbReference>
<feature type="chain" id="PRO_5018644282" description="Bactericidal permeability-increasing protein" evidence="5">
    <location>
        <begin position="18"/>
        <end position="443"/>
    </location>
</feature>
<reference evidence="8" key="1">
    <citation type="submission" date="2025-08" db="UniProtKB">
        <authorList>
            <consortium name="Ensembl"/>
        </authorList>
    </citation>
    <scope>IDENTIFICATION</scope>
</reference>
<keyword evidence="4 5" id="KW-0732">Signal</keyword>
<keyword evidence="4" id="KW-0391">Immunity</keyword>
<keyword evidence="4" id="KW-0964">Secreted</keyword>
<sequence>MLQSGIVVLILLSCTYGENPAVQVVLTDKGLQYGKHAATDWIQERLEMITFPDISGDVDILIGTVDYTLTGITIKKCDIPEPSVEFLQDVPGFKASISGLCVALTGEWRTQFGIIHDGGTFDMAILNIDLTSVVQLGKEDDGHLTVTSVSCDAQVGDVDIHFYGGGSFFFNPFVSHFKGKIIDEIQKRLCPGVEENINSVESHLHAMNVSFDVNEVLTLDLPLTAVPMIGASSMNLGLKGEFYNIKTHKEPPYEAQPFTMPDAPSYMLSVGMSDFTLNTASYGYYSDNLLQLLVNDSMIPSISPVRLNTTSMGKYIPQLAKMYPDMLMNVLVYARDAPMVSTQPDAVKVIIKAAAKASAIHPNGTQIPLFTLNAVSSLDSENSLMSAFCPSFPDMCFSVAEKLGAGFVVLRMKYAELVNSVLSMEEVSICKRTHIRTNVWLFG</sequence>
<dbReference type="GeneTree" id="ENSGT01150000286994"/>
<evidence type="ECO:0000256" key="3">
    <source>
        <dbReference type="ARBA" id="ARBA00023180"/>
    </source>
</evidence>
<dbReference type="InterPro" id="IPR001124">
    <property type="entry name" value="Lipid-bd_serum_glycop_C"/>
</dbReference>
<comment type="subcellular location">
    <subcellularLocation>
        <location evidence="4">Secreted</location>
    </subcellularLocation>
</comment>
<dbReference type="AlphaFoldDB" id="A0A3Q0SZU1"/>
<protein>
    <recommendedName>
        <fullName evidence="4">Bactericidal permeability-increasing protein</fullName>
        <shortName evidence="4">BPI</shortName>
    </recommendedName>
</protein>
<evidence type="ECO:0000256" key="1">
    <source>
        <dbReference type="ARBA" id="ARBA00007292"/>
    </source>
</evidence>
<dbReference type="Pfam" id="PF02886">
    <property type="entry name" value="LBP_BPI_CETP_C"/>
    <property type="match status" value="1"/>
</dbReference>